<keyword evidence="5" id="KW-0862">Zinc</keyword>
<dbReference type="GO" id="GO:0006508">
    <property type="term" value="P:proteolysis"/>
    <property type="evidence" value="ECO:0007669"/>
    <property type="project" value="UniProtKB-KW"/>
</dbReference>
<dbReference type="NCBIfam" id="NF000642">
    <property type="entry name" value="PRK00024.1"/>
    <property type="match status" value="1"/>
</dbReference>
<dbReference type="Pfam" id="PF20582">
    <property type="entry name" value="UPF0758_N"/>
    <property type="match status" value="1"/>
</dbReference>
<dbReference type="STRING" id="1862672.BO225_08895"/>
<evidence type="ECO:0000256" key="6">
    <source>
        <dbReference type="ARBA" id="ARBA00023049"/>
    </source>
</evidence>
<dbReference type="GO" id="GO:0008237">
    <property type="term" value="F:metallopeptidase activity"/>
    <property type="evidence" value="ECO:0007669"/>
    <property type="project" value="UniProtKB-KW"/>
</dbReference>
<dbReference type="PANTHER" id="PTHR30471">
    <property type="entry name" value="DNA REPAIR PROTEIN RADC"/>
    <property type="match status" value="1"/>
</dbReference>
<evidence type="ECO:0000256" key="1">
    <source>
        <dbReference type="ARBA" id="ARBA00010243"/>
    </source>
</evidence>
<dbReference type="Proteomes" id="UP000186705">
    <property type="component" value="Unassembled WGS sequence"/>
</dbReference>
<dbReference type="PANTHER" id="PTHR30471:SF3">
    <property type="entry name" value="UPF0758 PROTEIN YEES-RELATED"/>
    <property type="match status" value="1"/>
</dbReference>
<evidence type="ECO:0000256" key="2">
    <source>
        <dbReference type="ARBA" id="ARBA00022670"/>
    </source>
</evidence>
<dbReference type="GO" id="GO:0046872">
    <property type="term" value="F:metal ion binding"/>
    <property type="evidence" value="ECO:0007669"/>
    <property type="project" value="UniProtKB-KW"/>
</dbReference>
<evidence type="ECO:0000256" key="7">
    <source>
        <dbReference type="RuleBase" id="RU003797"/>
    </source>
</evidence>
<dbReference type="OrthoDB" id="9804482at2"/>
<dbReference type="GeneID" id="78276055"/>
<dbReference type="InterPro" id="IPR037518">
    <property type="entry name" value="MPN"/>
</dbReference>
<dbReference type="CDD" id="cd08071">
    <property type="entry name" value="MPN_DUF2466"/>
    <property type="match status" value="1"/>
</dbReference>
<proteinExistence type="inferred from homology"/>
<keyword evidence="2" id="KW-0645">Protease</keyword>
<keyword evidence="10" id="KW-1185">Reference proteome</keyword>
<reference evidence="9 10" key="1">
    <citation type="submission" date="2016-11" db="EMBL/GenBank/DDBJ databases">
        <title>Description of two novel members of the family Erysipelotrichaceae: Ileibacterium lipovorans gen. nov., sp. nov. and Dubosiella newyorkensis, gen. nov., sp. nov.</title>
        <authorList>
            <person name="Cox L.M."/>
            <person name="Sohn J."/>
            <person name="Tyrrell K.L."/>
            <person name="Citron D.M."/>
            <person name="Lawson P.A."/>
            <person name="Patel N.B."/>
            <person name="Iizumi T."/>
            <person name="Perez-Perez G.I."/>
            <person name="Goldstein E.J."/>
            <person name="Blaser M.J."/>
        </authorList>
    </citation>
    <scope>NUCLEOTIDE SEQUENCE [LARGE SCALE GENOMIC DNA]</scope>
    <source>
        <strain evidence="9 10">NYU-BL-A4</strain>
    </source>
</reference>
<dbReference type="Gene3D" id="3.40.140.10">
    <property type="entry name" value="Cytidine Deaminase, domain 2"/>
    <property type="match status" value="1"/>
</dbReference>
<evidence type="ECO:0000256" key="3">
    <source>
        <dbReference type="ARBA" id="ARBA00022723"/>
    </source>
</evidence>
<comment type="similarity">
    <text evidence="1 7">Belongs to the UPF0758 family.</text>
</comment>
<keyword evidence="4" id="KW-0378">Hydrolase</keyword>
<evidence type="ECO:0000313" key="10">
    <source>
        <dbReference type="Proteomes" id="UP000186705"/>
    </source>
</evidence>
<keyword evidence="6" id="KW-0482">Metalloprotease</keyword>
<gene>
    <name evidence="9" type="ORF">BO225_08895</name>
</gene>
<evidence type="ECO:0000259" key="8">
    <source>
        <dbReference type="PROSITE" id="PS50249"/>
    </source>
</evidence>
<feature type="domain" description="MPN" evidence="8">
    <location>
        <begin position="101"/>
        <end position="223"/>
    </location>
</feature>
<organism evidence="9 10">
    <name type="scientific">Dubosiella newyorkensis</name>
    <dbReference type="NCBI Taxonomy" id="1862672"/>
    <lineage>
        <taxon>Bacteria</taxon>
        <taxon>Bacillati</taxon>
        <taxon>Bacillota</taxon>
        <taxon>Erysipelotrichia</taxon>
        <taxon>Erysipelotrichales</taxon>
        <taxon>Erysipelotrichaceae</taxon>
        <taxon>Dubosiella</taxon>
    </lineage>
</organism>
<name>A0A1U7NKX8_9FIRM</name>
<dbReference type="RefSeq" id="WP_076341907.1">
    <property type="nucleotide sequence ID" value="NZ_CAJTMI010000078.1"/>
</dbReference>
<keyword evidence="3" id="KW-0479">Metal-binding</keyword>
<dbReference type="InterPro" id="IPR001405">
    <property type="entry name" value="UPF0758"/>
</dbReference>
<dbReference type="PROSITE" id="PS50249">
    <property type="entry name" value="MPN"/>
    <property type="match status" value="1"/>
</dbReference>
<dbReference type="InterPro" id="IPR025657">
    <property type="entry name" value="RadC_JAB"/>
</dbReference>
<dbReference type="Pfam" id="PF04002">
    <property type="entry name" value="RadC"/>
    <property type="match status" value="1"/>
</dbReference>
<protein>
    <recommendedName>
        <fullName evidence="8">MPN domain-containing protein</fullName>
    </recommendedName>
</protein>
<accession>A0A1U7NKX8</accession>
<dbReference type="EMBL" id="MPKA01000087">
    <property type="protein sequence ID" value="OLU45251.1"/>
    <property type="molecule type" value="Genomic_DNA"/>
</dbReference>
<dbReference type="AlphaFoldDB" id="A0A1U7NKX8"/>
<dbReference type="InterPro" id="IPR046778">
    <property type="entry name" value="UPF0758_N"/>
</dbReference>
<evidence type="ECO:0000313" key="9">
    <source>
        <dbReference type="EMBL" id="OLU45251.1"/>
    </source>
</evidence>
<comment type="caution">
    <text evidence="9">The sequence shown here is derived from an EMBL/GenBank/DDBJ whole genome shotgun (WGS) entry which is preliminary data.</text>
</comment>
<dbReference type="NCBIfam" id="TIGR00608">
    <property type="entry name" value="radc"/>
    <property type="match status" value="1"/>
</dbReference>
<sequence length="224" mass="25609">MKIKEMMQEQRPREKALRLGIESLSDTELLCLIISSGTKNRPVDVIAEDLLKKTNNLSTLPNIPIQSLMEIEGIREVKALQIAGSIELCKRAMKAKTYQQTIHHPKDVLNWFEIEYGILPQEHFICVYLDTKGKIITHKVIFIGSLNESLIHPREIFKEAFLNNAYSILFVHNHPSNDTTPSRSDIASTHQLMEVAKTMGIYVMDHIIVGKDNWYSFKQNGALH</sequence>
<evidence type="ECO:0000256" key="5">
    <source>
        <dbReference type="ARBA" id="ARBA00022833"/>
    </source>
</evidence>
<evidence type="ECO:0000256" key="4">
    <source>
        <dbReference type="ARBA" id="ARBA00022801"/>
    </source>
</evidence>